<dbReference type="EMBL" id="GBXM01103033">
    <property type="protein sequence ID" value="JAH05544.1"/>
    <property type="molecule type" value="Transcribed_RNA"/>
</dbReference>
<protein>
    <submittedName>
        <fullName evidence="1">Uncharacterized protein</fullName>
    </submittedName>
</protein>
<evidence type="ECO:0000313" key="1">
    <source>
        <dbReference type="EMBL" id="JAH05544.1"/>
    </source>
</evidence>
<name>A0A0E9PM08_ANGAN</name>
<organism evidence="1">
    <name type="scientific">Anguilla anguilla</name>
    <name type="common">European freshwater eel</name>
    <name type="synonym">Muraena anguilla</name>
    <dbReference type="NCBI Taxonomy" id="7936"/>
    <lineage>
        <taxon>Eukaryota</taxon>
        <taxon>Metazoa</taxon>
        <taxon>Chordata</taxon>
        <taxon>Craniata</taxon>
        <taxon>Vertebrata</taxon>
        <taxon>Euteleostomi</taxon>
        <taxon>Actinopterygii</taxon>
        <taxon>Neopterygii</taxon>
        <taxon>Teleostei</taxon>
        <taxon>Anguilliformes</taxon>
        <taxon>Anguillidae</taxon>
        <taxon>Anguilla</taxon>
    </lineage>
</organism>
<dbReference type="AlphaFoldDB" id="A0A0E9PM08"/>
<reference evidence="1" key="2">
    <citation type="journal article" date="2015" name="Fish Shellfish Immunol.">
        <title>Early steps in the European eel (Anguilla anguilla)-Vibrio vulnificus interaction in the gills: Role of the RtxA13 toxin.</title>
        <authorList>
            <person name="Callol A."/>
            <person name="Pajuelo D."/>
            <person name="Ebbesson L."/>
            <person name="Teles M."/>
            <person name="MacKenzie S."/>
            <person name="Amaro C."/>
        </authorList>
    </citation>
    <scope>NUCLEOTIDE SEQUENCE</scope>
</reference>
<proteinExistence type="predicted"/>
<sequence length="20" mass="2393">MPPYRHVESSHTLKSLFFSE</sequence>
<accession>A0A0E9PM08</accession>
<reference evidence="1" key="1">
    <citation type="submission" date="2014-11" db="EMBL/GenBank/DDBJ databases">
        <authorList>
            <person name="Amaro Gonzalez C."/>
        </authorList>
    </citation>
    <scope>NUCLEOTIDE SEQUENCE</scope>
</reference>